<evidence type="ECO:0008006" key="5">
    <source>
        <dbReference type="Google" id="ProtNLM"/>
    </source>
</evidence>
<proteinExistence type="predicted"/>
<evidence type="ECO:0000256" key="1">
    <source>
        <dbReference type="SAM" id="MobiDB-lite"/>
    </source>
</evidence>
<accession>A0A6A6J2Z5</accession>
<dbReference type="RefSeq" id="XP_033691765.1">
    <property type="nucleotide sequence ID" value="XM_033827646.1"/>
</dbReference>
<evidence type="ECO:0000256" key="2">
    <source>
        <dbReference type="SAM" id="Phobius"/>
    </source>
</evidence>
<sequence length="302" mass="33502">MTYTRKQVVTSVSIVYLILVAALSGYASTRTDRLSIPISNGLSYATTVLPVVAGLLLEGGYDLTRARERRQRLPRSQTPRAPLVIVANTLIFIYSTVVITLMGTHAAPPSGLDCGLRESWTAMYSHKRVERIKTIQDVFNCCGLKNSRDMAWPFPDKTHTPRSCEETFGRTNGCLGQWKAEEQRVAGIQMAVVALVFLWQFAIIAIPTKRESWLHRVVPDRVSRMIADEEHGNGGSQRAIDYLPDFGRYSDRVAEEASDGEAENGTPRAIEGGAQRVKNALPGVNSERHEEQPTVENEWAAS</sequence>
<keyword evidence="2" id="KW-1133">Transmembrane helix</keyword>
<dbReference type="GO" id="GO:0016020">
    <property type="term" value="C:membrane"/>
    <property type="evidence" value="ECO:0007669"/>
    <property type="project" value="InterPro"/>
</dbReference>
<dbReference type="InterPro" id="IPR008952">
    <property type="entry name" value="Tetraspanin_EC2_sf"/>
</dbReference>
<organism evidence="3 4">
    <name type="scientific">Trematosphaeria pertusa</name>
    <dbReference type="NCBI Taxonomy" id="390896"/>
    <lineage>
        <taxon>Eukaryota</taxon>
        <taxon>Fungi</taxon>
        <taxon>Dikarya</taxon>
        <taxon>Ascomycota</taxon>
        <taxon>Pezizomycotina</taxon>
        <taxon>Dothideomycetes</taxon>
        <taxon>Pleosporomycetidae</taxon>
        <taxon>Pleosporales</taxon>
        <taxon>Massarineae</taxon>
        <taxon>Trematosphaeriaceae</taxon>
        <taxon>Trematosphaeria</taxon>
    </lineage>
</organism>
<feature type="transmembrane region" description="Helical" evidence="2">
    <location>
        <begin position="81"/>
        <end position="102"/>
    </location>
</feature>
<reference evidence="3" key="1">
    <citation type="journal article" date="2020" name="Stud. Mycol.">
        <title>101 Dothideomycetes genomes: a test case for predicting lifestyles and emergence of pathogens.</title>
        <authorList>
            <person name="Haridas S."/>
            <person name="Albert R."/>
            <person name="Binder M."/>
            <person name="Bloem J."/>
            <person name="Labutti K."/>
            <person name="Salamov A."/>
            <person name="Andreopoulos B."/>
            <person name="Baker S."/>
            <person name="Barry K."/>
            <person name="Bills G."/>
            <person name="Bluhm B."/>
            <person name="Cannon C."/>
            <person name="Castanera R."/>
            <person name="Culley D."/>
            <person name="Daum C."/>
            <person name="Ezra D."/>
            <person name="Gonzalez J."/>
            <person name="Henrissat B."/>
            <person name="Kuo A."/>
            <person name="Liang C."/>
            <person name="Lipzen A."/>
            <person name="Lutzoni F."/>
            <person name="Magnuson J."/>
            <person name="Mondo S."/>
            <person name="Nolan M."/>
            <person name="Ohm R."/>
            <person name="Pangilinan J."/>
            <person name="Park H.-J."/>
            <person name="Ramirez L."/>
            <person name="Alfaro M."/>
            <person name="Sun H."/>
            <person name="Tritt A."/>
            <person name="Yoshinaga Y."/>
            <person name="Zwiers L.-H."/>
            <person name="Turgeon B."/>
            <person name="Goodwin S."/>
            <person name="Spatafora J."/>
            <person name="Crous P."/>
            <person name="Grigoriev I."/>
        </authorList>
    </citation>
    <scope>NUCLEOTIDE SEQUENCE</scope>
    <source>
        <strain evidence="3">CBS 122368</strain>
    </source>
</reference>
<dbReference type="OrthoDB" id="71600at2759"/>
<feature type="transmembrane region" description="Helical" evidence="2">
    <location>
        <begin position="12"/>
        <end position="29"/>
    </location>
</feature>
<feature type="region of interest" description="Disordered" evidence="1">
    <location>
        <begin position="254"/>
        <end position="302"/>
    </location>
</feature>
<dbReference type="SUPFAM" id="SSF48652">
    <property type="entry name" value="Tetraspanin"/>
    <property type="match status" value="1"/>
</dbReference>
<keyword evidence="2" id="KW-0812">Transmembrane</keyword>
<feature type="transmembrane region" description="Helical" evidence="2">
    <location>
        <begin position="186"/>
        <end position="206"/>
    </location>
</feature>
<evidence type="ECO:0000313" key="3">
    <source>
        <dbReference type="EMBL" id="KAF2256761.1"/>
    </source>
</evidence>
<dbReference type="GeneID" id="54580976"/>
<gene>
    <name evidence="3" type="ORF">BU26DRAFT_513534</name>
</gene>
<keyword evidence="2" id="KW-0472">Membrane</keyword>
<evidence type="ECO:0000313" key="4">
    <source>
        <dbReference type="Proteomes" id="UP000800094"/>
    </source>
</evidence>
<dbReference type="Proteomes" id="UP000800094">
    <property type="component" value="Unassembled WGS sequence"/>
</dbReference>
<dbReference type="EMBL" id="ML987189">
    <property type="protein sequence ID" value="KAF2256761.1"/>
    <property type="molecule type" value="Genomic_DNA"/>
</dbReference>
<keyword evidence="4" id="KW-1185">Reference proteome</keyword>
<protein>
    <recommendedName>
        <fullName evidence="5">Tetraspanin Tsp3</fullName>
    </recommendedName>
</protein>
<feature type="transmembrane region" description="Helical" evidence="2">
    <location>
        <begin position="41"/>
        <end position="61"/>
    </location>
</feature>
<dbReference type="AlphaFoldDB" id="A0A6A6J2Z5"/>
<name>A0A6A6J2Z5_9PLEO</name>